<dbReference type="CDD" id="cd06848">
    <property type="entry name" value="GCS_H"/>
    <property type="match status" value="1"/>
</dbReference>
<dbReference type="NCBIfam" id="TIGR00527">
    <property type="entry name" value="gcvH"/>
    <property type="match status" value="1"/>
</dbReference>
<organism evidence="5 6">
    <name type="scientific">Corynebacterium atypicum</name>
    <dbReference type="NCBI Taxonomy" id="191610"/>
    <lineage>
        <taxon>Bacteria</taxon>
        <taxon>Bacillati</taxon>
        <taxon>Actinomycetota</taxon>
        <taxon>Actinomycetes</taxon>
        <taxon>Mycobacteriales</taxon>
        <taxon>Corynebacteriaceae</taxon>
        <taxon>Corynebacterium</taxon>
    </lineage>
</organism>
<evidence type="ECO:0000313" key="5">
    <source>
        <dbReference type="EMBL" id="AIG64461.1"/>
    </source>
</evidence>
<dbReference type="InterPro" id="IPR002930">
    <property type="entry name" value="GCV_H"/>
</dbReference>
<dbReference type="PANTHER" id="PTHR11715">
    <property type="entry name" value="GLYCINE CLEAVAGE SYSTEM H PROTEIN"/>
    <property type="match status" value="1"/>
</dbReference>
<reference evidence="5 6" key="1">
    <citation type="submission" date="2014-07" db="EMBL/GenBank/DDBJ databases">
        <title>Complete genome sequence of Corynebacterium atypicum DSM 44849: identifiction of the mycolic acid biosynthesis genes.</title>
        <authorList>
            <person name="Tippelt A."/>
            <person name="Mollmann S."/>
            <person name="Albersmeier A."/>
            <person name="Jaenicke S."/>
            <person name="Ruckert C."/>
            <person name="Tauch A."/>
        </authorList>
    </citation>
    <scope>NUCLEOTIDE SEQUENCE [LARGE SCALE GENOMIC DNA]</scope>
    <source>
        <strain evidence="5 6">R2070</strain>
    </source>
</reference>
<comment type="similarity">
    <text evidence="1 3">Belongs to the GcvH family.</text>
</comment>
<dbReference type="PROSITE" id="PS50968">
    <property type="entry name" value="BIOTINYL_LIPOYL"/>
    <property type="match status" value="1"/>
</dbReference>
<protein>
    <recommendedName>
        <fullName evidence="3">Glycine cleavage system H protein</fullName>
    </recommendedName>
</protein>
<evidence type="ECO:0000256" key="2">
    <source>
        <dbReference type="ARBA" id="ARBA00022823"/>
    </source>
</evidence>
<keyword evidence="6" id="KW-1185">Reference proteome</keyword>
<evidence type="ECO:0000313" key="6">
    <source>
        <dbReference type="Proteomes" id="UP000028504"/>
    </source>
</evidence>
<feature type="modified residue" description="N6-lipoyllysine" evidence="3">
    <location>
        <position position="69"/>
    </location>
</feature>
<dbReference type="HAMAP" id="MF_00272">
    <property type="entry name" value="GcvH"/>
    <property type="match status" value="1"/>
</dbReference>
<dbReference type="InterPro" id="IPR000089">
    <property type="entry name" value="Biotin_lipoyl"/>
</dbReference>
<keyword evidence="2 3" id="KW-0450">Lipoyl</keyword>
<comment type="subunit">
    <text evidence="3">The glycine cleavage system is composed of four proteins: P, T, L and H.</text>
</comment>
<comment type="function">
    <text evidence="3">The glycine cleavage system catalyzes the degradation of glycine. The H protein shuttles the methylamine group of glycine from the P protein to the T protein.</text>
</comment>
<dbReference type="PANTHER" id="PTHR11715:SF3">
    <property type="entry name" value="GLYCINE CLEAVAGE SYSTEM H PROTEIN-RELATED"/>
    <property type="match status" value="1"/>
</dbReference>
<proteinExistence type="inferred from homology"/>
<dbReference type="InterPro" id="IPR033753">
    <property type="entry name" value="GCV_H/Fam206"/>
</dbReference>
<sequence length="131" mass="13655">MANLPQDFSYSAEHEWIDCPADEAPGATVKVGVTSVATERLGEVVFAELPAVGDQVTAGEPCGEIESTKSVSDLYSPVTGTVAEVNESVHDDYEVINADPFGAGWLFSVTVDDVGELVDATSYAAANGIEA</sequence>
<dbReference type="SUPFAM" id="SSF51230">
    <property type="entry name" value="Single hybrid motif"/>
    <property type="match status" value="1"/>
</dbReference>
<dbReference type="Gene3D" id="2.40.50.100">
    <property type="match status" value="1"/>
</dbReference>
<accession>A0ABM5QNZ9</accession>
<dbReference type="NCBIfam" id="NF002270">
    <property type="entry name" value="PRK01202.1"/>
    <property type="match status" value="1"/>
</dbReference>
<gene>
    <name evidence="3" type="primary">gcvH</name>
    <name evidence="5" type="ORF">CATYP_07535</name>
</gene>
<dbReference type="EMBL" id="CP008944">
    <property type="protein sequence ID" value="AIG64461.1"/>
    <property type="molecule type" value="Genomic_DNA"/>
</dbReference>
<dbReference type="InterPro" id="IPR003016">
    <property type="entry name" value="2-oxoA_DH_lipoyl-BS"/>
</dbReference>
<dbReference type="Pfam" id="PF01597">
    <property type="entry name" value="GCV_H"/>
    <property type="match status" value="1"/>
</dbReference>
<evidence type="ECO:0000259" key="4">
    <source>
        <dbReference type="PROSITE" id="PS50968"/>
    </source>
</evidence>
<evidence type="ECO:0000256" key="1">
    <source>
        <dbReference type="ARBA" id="ARBA00009249"/>
    </source>
</evidence>
<dbReference type="PROSITE" id="PS00189">
    <property type="entry name" value="LIPOYL"/>
    <property type="match status" value="1"/>
</dbReference>
<dbReference type="InterPro" id="IPR011053">
    <property type="entry name" value="Single_hybrid_motif"/>
</dbReference>
<evidence type="ECO:0000256" key="3">
    <source>
        <dbReference type="HAMAP-Rule" id="MF_00272"/>
    </source>
</evidence>
<feature type="domain" description="Lipoyl-binding" evidence="4">
    <location>
        <begin position="28"/>
        <end position="110"/>
    </location>
</feature>
<dbReference type="RefSeq" id="WP_038606203.1">
    <property type="nucleotide sequence ID" value="NZ_CP008944.1"/>
</dbReference>
<dbReference type="Proteomes" id="UP000028504">
    <property type="component" value="Chromosome"/>
</dbReference>
<dbReference type="InterPro" id="IPR017453">
    <property type="entry name" value="GCV_H_sub"/>
</dbReference>
<name>A0ABM5QNZ9_9CORY</name>
<comment type="cofactor">
    <cofactor evidence="3">
        <name>(R)-lipoate</name>
        <dbReference type="ChEBI" id="CHEBI:83088"/>
    </cofactor>
    <text evidence="3">Binds 1 lipoyl cofactor covalently.</text>
</comment>